<comment type="caution">
    <text evidence="1">The sequence shown here is derived from an EMBL/GenBank/DDBJ whole genome shotgun (WGS) entry which is preliminary data.</text>
</comment>
<sequence length="103" mass="11706">MSAFIWIGDRFLNLDWIRQIHAEAKTGELTIIWADGDTLNLSGTMAVGLFHALKERCEGKNLAVEVMQDLHTALPDWFQELWGVGQYSEPVDLEDGILDELEF</sequence>
<dbReference type="RefSeq" id="WP_393013263.1">
    <property type="nucleotide sequence ID" value="NZ_JAZAQF010000063.1"/>
</dbReference>
<reference evidence="2" key="1">
    <citation type="journal article" date="2024" name="Algal Res.">
        <title>Biochemical, toxicological and genomic investigation of a high-biomass producing Limnothrix strain isolated from Italian shallow drinking water reservoir.</title>
        <authorList>
            <person name="Simonazzi M."/>
            <person name="Shishido T.K."/>
            <person name="Delbaje E."/>
            <person name="Wahlsten M."/>
            <person name="Fewer D.P."/>
            <person name="Sivonen K."/>
            <person name="Pezzolesi L."/>
            <person name="Pistocchi R."/>
        </authorList>
    </citation>
    <scope>NUCLEOTIDE SEQUENCE [LARGE SCALE GENOMIC DNA]</scope>
    <source>
        <strain evidence="2">LRLZ20PSL1</strain>
    </source>
</reference>
<accession>A0ABW7CDV4</accession>
<organism evidence="1 2">
    <name type="scientific">Limnothrix redekei LRLZ20PSL1</name>
    <dbReference type="NCBI Taxonomy" id="3112953"/>
    <lineage>
        <taxon>Bacteria</taxon>
        <taxon>Bacillati</taxon>
        <taxon>Cyanobacteriota</taxon>
        <taxon>Cyanophyceae</taxon>
        <taxon>Pseudanabaenales</taxon>
        <taxon>Pseudanabaenaceae</taxon>
        <taxon>Limnothrix</taxon>
    </lineage>
</organism>
<keyword evidence="2" id="KW-1185">Reference proteome</keyword>
<protein>
    <recommendedName>
        <fullName evidence="3">STAS domain-containing protein</fullName>
    </recommendedName>
</protein>
<dbReference type="EMBL" id="JAZAQF010000063">
    <property type="protein sequence ID" value="MFG3818178.1"/>
    <property type="molecule type" value="Genomic_DNA"/>
</dbReference>
<evidence type="ECO:0000313" key="2">
    <source>
        <dbReference type="Proteomes" id="UP001604335"/>
    </source>
</evidence>
<evidence type="ECO:0000313" key="1">
    <source>
        <dbReference type="EMBL" id="MFG3818178.1"/>
    </source>
</evidence>
<evidence type="ECO:0008006" key="3">
    <source>
        <dbReference type="Google" id="ProtNLM"/>
    </source>
</evidence>
<gene>
    <name evidence="1" type="ORF">VPK24_11075</name>
</gene>
<proteinExistence type="predicted"/>
<dbReference type="Proteomes" id="UP001604335">
    <property type="component" value="Unassembled WGS sequence"/>
</dbReference>
<name>A0ABW7CDV4_9CYAN</name>